<gene>
    <name evidence="1" type="ORF">FBU59_006506</name>
</gene>
<dbReference type="Proteomes" id="UP001150603">
    <property type="component" value="Unassembled WGS sequence"/>
</dbReference>
<reference evidence="1" key="1">
    <citation type="submission" date="2022-07" db="EMBL/GenBank/DDBJ databases">
        <title>Phylogenomic reconstructions and comparative analyses of Kickxellomycotina fungi.</title>
        <authorList>
            <person name="Reynolds N.K."/>
            <person name="Stajich J.E."/>
            <person name="Barry K."/>
            <person name="Grigoriev I.V."/>
            <person name="Crous P."/>
            <person name="Smith M.E."/>
        </authorList>
    </citation>
    <scope>NUCLEOTIDE SEQUENCE</scope>
    <source>
        <strain evidence="1">NRRL 5244</strain>
    </source>
</reference>
<name>A0ACC1IZT2_9FUNG</name>
<protein>
    <submittedName>
        <fullName evidence="1">Uncharacterized protein</fullName>
    </submittedName>
</protein>
<sequence length="323" mass="32815">PGSSLQDDSLSMELYPPTNSVGGVSASRMGSMDAVGLLSGVAASSDVAAAAAAASSSLQNGTPYMSNVMIGGIVDSDPASTPHMDMLGNQSPAVWDIHRANPTTAISPNMGSLRIHGGSMTHTATHSPAQVPIGFRSSAADLAGVASTVALAASITPGSMDYSSFPPNVAAGNAGAPQPKMMMYPNSIGDATISMVLLDEQTASTIASVLASPEMNISLEQLSPAMTNYNVSASATPAFDNCPAPSMTPQAHALNSTLSMRTPRSLNASQPAPEDALASSAMASYFGTLTTTETIPVTAAHVLTYPPPNLTSGNQMDIEDVLE</sequence>
<comment type="caution">
    <text evidence="1">The sequence shown here is derived from an EMBL/GenBank/DDBJ whole genome shotgun (WGS) entry which is preliminary data.</text>
</comment>
<keyword evidence="2" id="KW-1185">Reference proteome</keyword>
<feature type="non-terminal residue" evidence="1">
    <location>
        <position position="1"/>
    </location>
</feature>
<organism evidence="1 2">
    <name type="scientific">Linderina macrospora</name>
    <dbReference type="NCBI Taxonomy" id="4868"/>
    <lineage>
        <taxon>Eukaryota</taxon>
        <taxon>Fungi</taxon>
        <taxon>Fungi incertae sedis</taxon>
        <taxon>Zoopagomycota</taxon>
        <taxon>Kickxellomycotina</taxon>
        <taxon>Kickxellomycetes</taxon>
        <taxon>Kickxellales</taxon>
        <taxon>Kickxellaceae</taxon>
        <taxon>Linderina</taxon>
    </lineage>
</organism>
<evidence type="ECO:0000313" key="2">
    <source>
        <dbReference type="Proteomes" id="UP001150603"/>
    </source>
</evidence>
<evidence type="ECO:0000313" key="1">
    <source>
        <dbReference type="EMBL" id="KAJ1932037.1"/>
    </source>
</evidence>
<accession>A0ACC1IZT2</accession>
<dbReference type="EMBL" id="JANBPW010005717">
    <property type="protein sequence ID" value="KAJ1932037.1"/>
    <property type="molecule type" value="Genomic_DNA"/>
</dbReference>
<proteinExistence type="predicted"/>